<proteinExistence type="predicted"/>
<dbReference type="Proteomes" id="UP000824258">
    <property type="component" value="Unassembled WGS sequence"/>
</dbReference>
<keyword evidence="2" id="KW-0238">DNA-binding</keyword>
<organism evidence="2 3">
    <name type="scientific">Candidatus Avoscillospira stercoripullorum</name>
    <dbReference type="NCBI Taxonomy" id="2840709"/>
    <lineage>
        <taxon>Bacteria</taxon>
        <taxon>Bacillati</taxon>
        <taxon>Bacillota</taxon>
        <taxon>Clostridia</taxon>
        <taxon>Eubacteriales</taxon>
        <taxon>Oscillospiraceae</taxon>
        <taxon>Oscillospiraceae incertae sedis</taxon>
        <taxon>Candidatus Avoscillospira</taxon>
    </lineage>
</organism>
<accession>A0A9D1A9D1</accession>
<dbReference type="CDD" id="cd11378">
    <property type="entry name" value="DUF296"/>
    <property type="match status" value="1"/>
</dbReference>
<feature type="domain" description="PPC" evidence="1">
    <location>
        <begin position="4"/>
        <end position="139"/>
    </location>
</feature>
<comment type="caution">
    <text evidence="2">The sequence shown here is derived from an EMBL/GenBank/DDBJ whole genome shotgun (WGS) entry which is preliminary data.</text>
</comment>
<dbReference type="EMBL" id="DVGD01000224">
    <property type="protein sequence ID" value="HIR10110.1"/>
    <property type="molecule type" value="Genomic_DNA"/>
</dbReference>
<evidence type="ECO:0000259" key="1">
    <source>
        <dbReference type="PROSITE" id="PS51742"/>
    </source>
</evidence>
<reference evidence="2" key="1">
    <citation type="submission" date="2020-10" db="EMBL/GenBank/DDBJ databases">
        <authorList>
            <person name="Gilroy R."/>
        </authorList>
    </citation>
    <scope>NUCLEOTIDE SEQUENCE</scope>
    <source>
        <strain evidence="2">ChiHjej9B8-7071</strain>
    </source>
</reference>
<gene>
    <name evidence="2" type="ORF">IAA70_06880</name>
</gene>
<dbReference type="PANTHER" id="PTHR34988:SF1">
    <property type="entry name" value="DNA-BINDING PROTEIN"/>
    <property type="match status" value="1"/>
</dbReference>
<dbReference type="Gene3D" id="3.30.1330.80">
    <property type="entry name" value="Hypothetical protein, similar to alpha- acetolactate decarboxylase, domain 2"/>
    <property type="match status" value="1"/>
</dbReference>
<dbReference type="PROSITE" id="PS51742">
    <property type="entry name" value="PPC"/>
    <property type="match status" value="1"/>
</dbReference>
<dbReference type="SUPFAM" id="SSF117856">
    <property type="entry name" value="AF0104/ALDC/Ptd012-like"/>
    <property type="match status" value="1"/>
</dbReference>
<dbReference type="PIRSF" id="PIRSF016702">
    <property type="entry name" value="DNA_bp_PD1"/>
    <property type="match status" value="1"/>
</dbReference>
<protein>
    <submittedName>
        <fullName evidence="2">DNA-binding protein</fullName>
    </submittedName>
</protein>
<sequence>MEYRKFGDTYVLRLSPDEEILACLTRLAEEEHMALAEVSGIGALKELTVCVFDTVEKVYYNNTFTKPLELLSLSGTITEMDGKPYLHLHATAGDEAGNALGGHLKAAVISATGEILVRVLPGHVGRQYSEAIGLNLFAF</sequence>
<dbReference type="InterPro" id="IPR005175">
    <property type="entry name" value="PPC_dom"/>
</dbReference>
<dbReference type="AlphaFoldDB" id="A0A9D1A9D1"/>
<dbReference type="Pfam" id="PF03479">
    <property type="entry name" value="PCC"/>
    <property type="match status" value="1"/>
</dbReference>
<name>A0A9D1A9D1_9FIRM</name>
<dbReference type="InterPro" id="IPR025707">
    <property type="entry name" value="DNA_bp_PD1"/>
</dbReference>
<dbReference type="GO" id="GO:0003677">
    <property type="term" value="F:DNA binding"/>
    <property type="evidence" value="ECO:0007669"/>
    <property type="project" value="UniProtKB-KW"/>
</dbReference>
<dbReference type="PANTHER" id="PTHR34988">
    <property type="entry name" value="PROTEIN, PUTATIVE-RELATED"/>
    <property type="match status" value="1"/>
</dbReference>
<evidence type="ECO:0000313" key="3">
    <source>
        <dbReference type="Proteomes" id="UP000824258"/>
    </source>
</evidence>
<evidence type="ECO:0000313" key="2">
    <source>
        <dbReference type="EMBL" id="HIR10110.1"/>
    </source>
</evidence>
<reference evidence="2" key="2">
    <citation type="journal article" date="2021" name="PeerJ">
        <title>Extensive microbial diversity within the chicken gut microbiome revealed by metagenomics and culture.</title>
        <authorList>
            <person name="Gilroy R."/>
            <person name="Ravi A."/>
            <person name="Getino M."/>
            <person name="Pursley I."/>
            <person name="Horton D.L."/>
            <person name="Alikhan N.F."/>
            <person name="Baker D."/>
            <person name="Gharbi K."/>
            <person name="Hall N."/>
            <person name="Watson M."/>
            <person name="Adriaenssens E.M."/>
            <person name="Foster-Nyarko E."/>
            <person name="Jarju S."/>
            <person name="Secka A."/>
            <person name="Antonio M."/>
            <person name="Oren A."/>
            <person name="Chaudhuri R.R."/>
            <person name="La Ragione R."/>
            <person name="Hildebrand F."/>
            <person name="Pallen M.J."/>
        </authorList>
    </citation>
    <scope>NUCLEOTIDE SEQUENCE</scope>
    <source>
        <strain evidence="2">ChiHjej9B8-7071</strain>
    </source>
</reference>